<reference evidence="1 2" key="1">
    <citation type="submission" date="2020-02" db="EMBL/GenBank/DDBJ databases">
        <title>Draft genome sequence of Haematococcus lacustris strain NIES-144.</title>
        <authorList>
            <person name="Morimoto D."/>
            <person name="Nakagawa S."/>
            <person name="Yoshida T."/>
            <person name="Sawayama S."/>
        </authorList>
    </citation>
    <scope>NUCLEOTIDE SEQUENCE [LARGE SCALE GENOMIC DNA]</scope>
    <source>
        <strain evidence="1 2">NIES-144</strain>
    </source>
</reference>
<gene>
    <name evidence="1" type="ORF">HaLaN_01289</name>
</gene>
<feature type="non-terminal residue" evidence="1">
    <location>
        <position position="1"/>
    </location>
</feature>
<keyword evidence="2" id="KW-1185">Reference proteome</keyword>
<sequence length="129" mass="14245">MGTKRPTPIRHTMVCDGQRCDQCRGALVFRVAALAGPGRAWRYRHQGLELDSDAPGQHIRGDWHVVHELHTLLGSHDLQLLSTALTHDRRLSYLVAVHLPAALVEGCMEGAVVGLVGCLALVRLTWQQQ</sequence>
<name>A0A699YHZ5_HAELA</name>
<proteinExistence type="predicted"/>
<organism evidence="1 2">
    <name type="scientific">Haematococcus lacustris</name>
    <name type="common">Green alga</name>
    <name type="synonym">Haematococcus pluvialis</name>
    <dbReference type="NCBI Taxonomy" id="44745"/>
    <lineage>
        <taxon>Eukaryota</taxon>
        <taxon>Viridiplantae</taxon>
        <taxon>Chlorophyta</taxon>
        <taxon>core chlorophytes</taxon>
        <taxon>Chlorophyceae</taxon>
        <taxon>CS clade</taxon>
        <taxon>Chlamydomonadales</taxon>
        <taxon>Haematococcaceae</taxon>
        <taxon>Haematococcus</taxon>
    </lineage>
</organism>
<evidence type="ECO:0000313" key="1">
    <source>
        <dbReference type="EMBL" id="GFH06626.1"/>
    </source>
</evidence>
<dbReference type="Proteomes" id="UP000485058">
    <property type="component" value="Unassembled WGS sequence"/>
</dbReference>
<accession>A0A699YHZ5</accession>
<evidence type="ECO:0000313" key="2">
    <source>
        <dbReference type="Proteomes" id="UP000485058"/>
    </source>
</evidence>
<comment type="caution">
    <text evidence="1">The sequence shown here is derived from an EMBL/GenBank/DDBJ whole genome shotgun (WGS) entry which is preliminary data.</text>
</comment>
<dbReference type="AlphaFoldDB" id="A0A699YHZ5"/>
<feature type="non-terminal residue" evidence="1">
    <location>
        <position position="129"/>
    </location>
</feature>
<dbReference type="EMBL" id="BLLF01000048">
    <property type="protein sequence ID" value="GFH06626.1"/>
    <property type="molecule type" value="Genomic_DNA"/>
</dbReference>
<protein>
    <submittedName>
        <fullName evidence="1">Uncharacterized protein</fullName>
    </submittedName>
</protein>